<dbReference type="SUPFAM" id="SSF46785">
    <property type="entry name" value="Winged helix' DNA-binding domain"/>
    <property type="match status" value="1"/>
</dbReference>
<name>A0A430B1X4_9ENTE</name>
<dbReference type="Proteomes" id="UP000287605">
    <property type="component" value="Unassembled WGS sequence"/>
</dbReference>
<dbReference type="InterPro" id="IPR036390">
    <property type="entry name" value="WH_DNA-bd_sf"/>
</dbReference>
<comment type="similarity">
    <text evidence="1">In the C-terminal section; belongs to the class-I pyridoxal-phosphate-dependent aminotransferase family.</text>
</comment>
<evidence type="ECO:0000256" key="2">
    <source>
        <dbReference type="ARBA" id="ARBA00022576"/>
    </source>
</evidence>
<evidence type="ECO:0000313" key="8">
    <source>
        <dbReference type="EMBL" id="RSU14333.1"/>
    </source>
</evidence>
<evidence type="ECO:0000256" key="6">
    <source>
        <dbReference type="ARBA" id="ARBA00023163"/>
    </source>
</evidence>
<evidence type="ECO:0000256" key="5">
    <source>
        <dbReference type="ARBA" id="ARBA00023125"/>
    </source>
</evidence>
<keyword evidence="5" id="KW-0238">DNA-binding</keyword>
<dbReference type="InterPro" id="IPR000524">
    <property type="entry name" value="Tscrpt_reg_HTH_GntR"/>
</dbReference>
<dbReference type="InterPro" id="IPR015422">
    <property type="entry name" value="PyrdxlP-dep_Trfase_small"/>
</dbReference>
<dbReference type="AlphaFoldDB" id="A0A430B1X4"/>
<comment type="caution">
    <text evidence="8">The sequence shown here is derived from an EMBL/GenBank/DDBJ whole genome shotgun (WGS) entry which is preliminary data.</text>
</comment>
<keyword evidence="2" id="KW-0808">Transferase</keyword>
<evidence type="ECO:0000259" key="7">
    <source>
        <dbReference type="PROSITE" id="PS50949"/>
    </source>
</evidence>
<dbReference type="GO" id="GO:0008483">
    <property type="term" value="F:transaminase activity"/>
    <property type="evidence" value="ECO:0007669"/>
    <property type="project" value="UniProtKB-KW"/>
</dbReference>
<dbReference type="Gene3D" id="1.10.10.10">
    <property type="entry name" value="Winged helix-like DNA-binding domain superfamily/Winged helix DNA-binding domain"/>
    <property type="match status" value="1"/>
</dbReference>
<dbReference type="SMART" id="SM00345">
    <property type="entry name" value="HTH_GNTR"/>
    <property type="match status" value="1"/>
</dbReference>
<evidence type="ECO:0000256" key="4">
    <source>
        <dbReference type="ARBA" id="ARBA00023015"/>
    </source>
</evidence>
<evidence type="ECO:0000256" key="3">
    <source>
        <dbReference type="ARBA" id="ARBA00022898"/>
    </source>
</evidence>
<dbReference type="InterPro" id="IPR051446">
    <property type="entry name" value="HTH_trans_reg/aminotransferase"/>
</dbReference>
<dbReference type="InterPro" id="IPR015421">
    <property type="entry name" value="PyrdxlP-dep_Trfase_major"/>
</dbReference>
<keyword evidence="2" id="KW-0032">Aminotransferase</keyword>
<keyword evidence="4" id="KW-0805">Transcription regulation</keyword>
<gene>
    <name evidence="8" type="ORF">CBF29_03265</name>
</gene>
<dbReference type="InterPro" id="IPR015424">
    <property type="entry name" value="PyrdxlP-dep_Trfase"/>
</dbReference>
<organism evidence="8 9">
    <name type="scientific">Vagococcus elongatus</name>
    <dbReference type="NCBI Taxonomy" id="180344"/>
    <lineage>
        <taxon>Bacteria</taxon>
        <taxon>Bacillati</taxon>
        <taxon>Bacillota</taxon>
        <taxon>Bacilli</taxon>
        <taxon>Lactobacillales</taxon>
        <taxon>Enterococcaceae</taxon>
        <taxon>Vagococcus</taxon>
    </lineage>
</organism>
<dbReference type="GO" id="GO:0003700">
    <property type="term" value="F:DNA-binding transcription factor activity"/>
    <property type="evidence" value="ECO:0007669"/>
    <property type="project" value="InterPro"/>
</dbReference>
<sequence length="452" mass="51929">MKKYEFIVKDMKRKIDTGFYTEGDRVLSIIEAANHYQCAKGTVIRAYDQLLAEHILYSKRQSGYYIAKPVSFSTNPEKVYNLTTGNTYVNYFPLAEAQTSLVQALENYQFQTLNYDLQGIHSLVMAIEKHLYNRNIFSRHGQIFLSQGIHQTVVAICQLDWPKDSYILIENPSYSHTVQYLKSKKIPVKSIQRTAKGLSLKTLETLFKEGNIRFFYTIPRNHNPLGTNLDKKQIQAIAALAEKYHVLVLENDYFGDAQTHAGYQTIFENARNHCIYLSSFTKIIPYLRIGYMVVPESKINIFNQMVSDYYSEGYFAPAIISQATLEIILKNNLLLKFTEHLNKDVISKKKKISELTTGWDPKIARPIPSNTGFYSIICFNPLVSIAQLKKELKKENILVTSTTKCFYTSDHPYSHSIRISVARIDSESLPTILKTIYITAQALYLKRTAHNE</sequence>
<dbReference type="PANTHER" id="PTHR46577:SF1">
    <property type="entry name" value="HTH-TYPE TRANSCRIPTIONAL REGULATORY PROTEIN GABR"/>
    <property type="match status" value="1"/>
</dbReference>
<accession>A0A430B1X4</accession>
<keyword evidence="9" id="KW-1185">Reference proteome</keyword>
<dbReference type="InterPro" id="IPR004839">
    <property type="entry name" value="Aminotransferase_I/II_large"/>
</dbReference>
<dbReference type="CDD" id="cd00609">
    <property type="entry name" value="AAT_like"/>
    <property type="match status" value="1"/>
</dbReference>
<dbReference type="CDD" id="cd07377">
    <property type="entry name" value="WHTH_GntR"/>
    <property type="match status" value="1"/>
</dbReference>
<dbReference type="PANTHER" id="PTHR46577">
    <property type="entry name" value="HTH-TYPE TRANSCRIPTIONAL REGULATORY PROTEIN GABR"/>
    <property type="match status" value="1"/>
</dbReference>
<dbReference type="SUPFAM" id="SSF53383">
    <property type="entry name" value="PLP-dependent transferases"/>
    <property type="match status" value="1"/>
</dbReference>
<dbReference type="Gene3D" id="3.90.1150.10">
    <property type="entry name" value="Aspartate Aminotransferase, domain 1"/>
    <property type="match status" value="1"/>
</dbReference>
<keyword evidence="3" id="KW-0663">Pyridoxal phosphate</keyword>
<dbReference type="InterPro" id="IPR036388">
    <property type="entry name" value="WH-like_DNA-bd_sf"/>
</dbReference>
<dbReference type="Gene3D" id="3.40.640.10">
    <property type="entry name" value="Type I PLP-dependent aspartate aminotransferase-like (Major domain)"/>
    <property type="match status" value="1"/>
</dbReference>
<dbReference type="GO" id="GO:0003677">
    <property type="term" value="F:DNA binding"/>
    <property type="evidence" value="ECO:0007669"/>
    <property type="project" value="UniProtKB-KW"/>
</dbReference>
<feature type="domain" description="HTH gntR-type" evidence="7">
    <location>
        <begin position="1"/>
        <end position="69"/>
    </location>
</feature>
<dbReference type="RefSeq" id="WP_126807281.1">
    <property type="nucleotide sequence ID" value="NZ_NGKA01000003.1"/>
</dbReference>
<dbReference type="PROSITE" id="PS50949">
    <property type="entry name" value="HTH_GNTR"/>
    <property type="match status" value="1"/>
</dbReference>
<dbReference type="EMBL" id="NGKA01000003">
    <property type="protein sequence ID" value="RSU14333.1"/>
    <property type="molecule type" value="Genomic_DNA"/>
</dbReference>
<reference evidence="8 9" key="1">
    <citation type="submission" date="2017-05" db="EMBL/GenBank/DDBJ databases">
        <title>Vagococcus spp. assemblies.</title>
        <authorList>
            <person name="Gulvik C.A."/>
        </authorList>
    </citation>
    <scope>NUCLEOTIDE SEQUENCE [LARGE SCALE GENOMIC DNA]</scope>
    <source>
        <strain evidence="8 9">CCUG 51432</strain>
    </source>
</reference>
<dbReference type="Pfam" id="PF00155">
    <property type="entry name" value="Aminotran_1_2"/>
    <property type="match status" value="1"/>
</dbReference>
<dbReference type="GO" id="GO:0030170">
    <property type="term" value="F:pyridoxal phosphate binding"/>
    <property type="evidence" value="ECO:0007669"/>
    <property type="project" value="InterPro"/>
</dbReference>
<keyword evidence="6" id="KW-0804">Transcription</keyword>
<evidence type="ECO:0000313" key="9">
    <source>
        <dbReference type="Proteomes" id="UP000287605"/>
    </source>
</evidence>
<dbReference type="OrthoDB" id="9802328at2"/>
<proteinExistence type="inferred from homology"/>
<evidence type="ECO:0000256" key="1">
    <source>
        <dbReference type="ARBA" id="ARBA00005384"/>
    </source>
</evidence>
<protein>
    <recommendedName>
        <fullName evidence="7">HTH gntR-type domain-containing protein</fullName>
    </recommendedName>
</protein>